<organism evidence="1 2">
    <name type="scientific">Mobiluncus mulieris</name>
    <dbReference type="NCBI Taxonomy" id="2052"/>
    <lineage>
        <taxon>Bacteria</taxon>
        <taxon>Bacillati</taxon>
        <taxon>Actinomycetota</taxon>
        <taxon>Actinomycetes</taxon>
        <taxon>Actinomycetales</taxon>
        <taxon>Actinomycetaceae</taxon>
        <taxon>Mobiluncus</taxon>
    </lineage>
</organism>
<evidence type="ECO:0000313" key="2">
    <source>
        <dbReference type="Proteomes" id="UP000578252"/>
    </source>
</evidence>
<dbReference type="EMBL" id="JABCUR010000003">
    <property type="protein sequence ID" value="NMW64794.1"/>
    <property type="molecule type" value="Genomic_DNA"/>
</dbReference>
<dbReference type="AlphaFoldDB" id="A0A7Y0U0T7"/>
<accession>A0A7Y0U0T7</accession>
<evidence type="ECO:0000313" key="1">
    <source>
        <dbReference type="EMBL" id="NMW64794.1"/>
    </source>
</evidence>
<proteinExistence type="predicted"/>
<gene>
    <name evidence="1" type="ORF">HHJ78_04435</name>
</gene>
<sequence length="139" mass="16733">MTSAITSDEGNPLCQHGYTRESKVCPSCNRIQDRPEKRKRWTKKQRAEWRNQRARENFALLEQETEAKRIREAEEWERLHPVPAGMSGANWCYYCQDYHEILSGEAWLDHLKQYDLKAYKREMERQGRKIRLKSYNPWG</sequence>
<dbReference type="Proteomes" id="UP000578252">
    <property type="component" value="Unassembled WGS sequence"/>
</dbReference>
<reference evidence="1 2" key="1">
    <citation type="submission" date="2020-04" db="EMBL/GenBank/DDBJ databases">
        <title>Antimicrobial susceptibility and clonality of vaginal-derived multi-drug resistant Mobiluncus isolates in China.</title>
        <authorList>
            <person name="Zhang X."/>
        </authorList>
    </citation>
    <scope>NUCLEOTIDE SEQUENCE [LARGE SCALE GENOMIC DNA]</scope>
    <source>
        <strain evidence="1 2">13</strain>
    </source>
</reference>
<protein>
    <submittedName>
        <fullName evidence="1">Uncharacterized protein</fullName>
    </submittedName>
</protein>
<name>A0A7Y0U0T7_9ACTO</name>
<comment type="caution">
    <text evidence="1">The sequence shown here is derived from an EMBL/GenBank/DDBJ whole genome shotgun (WGS) entry which is preliminary data.</text>
</comment>